<keyword evidence="2" id="KW-0863">Zinc-finger</keyword>
<reference evidence="2 3" key="1">
    <citation type="submission" date="2016-11" db="EMBL/GenBank/DDBJ databases">
        <authorList>
            <person name="Jaros S."/>
            <person name="Januszkiewicz K."/>
            <person name="Wedrychowicz H."/>
        </authorList>
    </citation>
    <scope>NUCLEOTIDE SEQUENCE [LARGE SCALE GENOMIC DNA]</scope>
    <source>
        <strain evidence="2 3">DSM 3089</strain>
    </source>
</reference>
<dbReference type="STRING" id="1121306.SAMN02745196_00927"/>
<dbReference type="EMBL" id="FQXP01000004">
    <property type="protein sequence ID" value="SHH66157.1"/>
    <property type="molecule type" value="Genomic_DNA"/>
</dbReference>
<name>A0A1M5USY2_9CLOT</name>
<dbReference type="Proteomes" id="UP000184526">
    <property type="component" value="Unassembled WGS sequence"/>
</dbReference>
<dbReference type="AlphaFoldDB" id="A0A1M5USY2"/>
<evidence type="ECO:0000313" key="3">
    <source>
        <dbReference type="Proteomes" id="UP000184526"/>
    </source>
</evidence>
<evidence type="ECO:0000313" key="2">
    <source>
        <dbReference type="EMBL" id="SHH66157.1"/>
    </source>
</evidence>
<protein>
    <submittedName>
        <fullName evidence="2">Zinc-finger of transposase IS204/IS1001/IS1096/IS1165</fullName>
    </submittedName>
</protein>
<feature type="domain" description="Transposase IS204/IS1001/IS1096/IS1165 zinc-finger" evidence="1">
    <location>
        <begin position="36"/>
        <end position="76"/>
    </location>
</feature>
<dbReference type="GO" id="GO:0008270">
    <property type="term" value="F:zinc ion binding"/>
    <property type="evidence" value="ECO:0007669"/>
    <property type="project" value="UniProtKB-KW"/>
</dbReference>
<proteinExistence type="predicted"/>
<sequence>MESIIKMLDTSLEYKSHELIDNTLYITVISKNEDLRCSNCNTLTNKVHSRYPKSFHDLPIQGKKVIILIRNRNMFCINKDCPKYTFSETFTFLDAKAKKTKRLID</sequence>
<dbReference type="InterPro" id="IPR029261">
    <property type="entry name" value="Transposase_Znf"/>
</dbReference>
<gene>
    <name evidence="2" type="ORF">SAMN02745196_00927</name>
</gene>
<accession>A0A1M5USY2</accession>
<keyword evidence="2" id="KW-0479">Metal-binding</keyword>
<keyword evidence="3" id="KW-1185">Reference proteome</keyword>
<evidence type="ECO:0000259" key="1">
    <source>
        <dbReference type="Pfam" id="PF14690"/>
    </source>
</evidence>
<keyword evidence="2" id="KW-0862">Zinc</keyword>
<organism evidence="2 3">
    <name type="scientific">Clostridium collagenovorans DSM 3089</name>
    <dbReference type="NCBI Taxonomy" id="1121306"/>
    <lineage>
        <taxon>Bacteria</taxon>
        <taxon>Bacillati</taxon>
        <taxon>Bacillota</taxon>
        <taxon>Clostridia</taxon>
        <taxon>Eubacteriales</taxon>
        <taxon>Clostridiaceae</taxon>
        <taxon>Clostridium</taxon>
    </lineage>
</organism>
<dbReference type="RefSeq" id="WP_072830589.1">
    <property type="nucleotide sequence ID" value="NZ_FQXP01000004.1"/>
</dbReference>
<dbReference type="Pfam" id="PF14690">
    <property type="entry name" value="Zn_ribbon_ISL3"/>
    <property type="match status" value="1"/>
</dbReference>